<dbReference type="GO" id="GO:0015108">
    <property type="term" value="F:chloride transmembrane transporter activity"/>
    <property type="evidence" value="ECO:0007669"/>
    <property type="project" value="InterPro"/>
</dbReference>
<dbReference type="Proteomes" id="UP000233425">
    <property type="component" value="Unassembled WGS sequence"/>
</dbReference>
<reference evidence="6" key="1">
    <citation type="journal article" date="2018" name="Environ. Microbiol.">
        <title>Sporulation capability and amylosome conservation among diverse human colonic and rumen isolates of the keystone starch-degrader Ruminococcus bromii.</title>
        <authorList>
            <person name="Mukhopadhya I."/>
            <person name="Morais S."/>
            <person name="Laverde-Gomez J."/>
            <person name="Sheridan P.O."/>
            <person name="Walker A.W."/>
            <person name="Kelly W."/>
            <person name="Klieve A.V."/>
            <person name="Ouwerkerk D."/>
            <person name="Duncan S.H."/>
            <person name="Louis P."/>
            <person name="Koropatkin N."/>
            <person name="Cockburn D."/>
            <person name="Kibler R."/>
            <person name="Cooper P.J."/>
            <person name="Sandoval C."/>
            <person name="Crost E."/>
            <person name="Juge N."/>
            <person name="Bayer E.A."/>
            <person name="Flint H.J."/>
        </authorList>
    </citation>
    <scope>NUCLEOTIDE SEQUENCE [LARGE SCALE GENOMIC DNA]</scope>
    <source>
        <strain evidence="6">ATCC 27255</strain>
    </source>
</reference>
<dbReference type="EMBL" id="NNSR01000069">
    <property type="protein sequence ID" value="PKD27733.1"/>
    <property type="molecule type" value="Genomic_DNA"/>
</dbReference>
<keyword evidence="4 5" id="KW-0472">Membrane</keyword>
<dbReference type="PANTHER" id="PTHR43427:SF12">
    <property type="entry name" value="CHLORIDE TRANSPORTER"/>
    <property type="match status" value="1"/>
</dbReference>
<feature type="transmembrane region" description="Helical" evidence="5">
    <location>
        <begin position="92"/>
        <end position="111"/>
    </location>
</feature>
<feature type="transmembrane region" description="Helical" evidence="5">
    <location>
        <begin position="146"/>
        <end position="167"/>
    </location>
</feature>
<evidence type="ECO:0000256" key="4">
    <source>
        <dbReference type="ARBA" id="ARBA00023136"/>
    </source>
</evidence>
<dbReference type="RefSeq" id="WP_101029446.1">
    <property type="nucleotide sequence ID" value="NZ_CABMMZ010000069.1"/>
</dbReference>
<dbReference type="Pfam" id="PF00654">
    <property type="entry name" value="Voltage_CLC"/>
    <property type="match status" value="1"/>
</dbReference>
<dbReference type="GO" id="GO:0016020">
    <property type="term" value="C:membrane"/>
    <property type="evidence" value="ECO:0007669"/>
    <property type="project" value="UniProtKB-SubCell"/>
</dbReference>
<evidence type="ECO:0000256" key="2">
    <source>
        <dbReference type="ARBA" id="ARBA00022692"/>
    </source>
</evidence>
<gene>
    <name evidence="6" type="ORF">RBATCC27255_01497</name>
</gene>
<accession>A0A2N0UL69</accession>
<feature type="transmembrane region" description="Helical" evidence="5">
    <location>
        <begin position="188"/>
        <end position="209"/>
    </location>
</feature>
<keyword evidence="3 5" id="KW-1133">Transmembrane helix</keyword>
<feature type="transmembrane region" description="Helical" evidence="5">
    <location>
        <begin position="229"/>
        <end position="251"/>
    </location>
</feature>
<evidence type="ECO:0000313" key="7">
    <source>
        <dbReference type="Proteomes" id="UP000233425"/>
    </source>
</evidence>
<dbReference type="InterPro" id="IPR014743">
    <property type="entry name" value="Cl-channel_core"/>
</dbReference>
<feature type="transmembrane region" description="Helical" evidence="5">
    <location>
        <begin position="12"/>
        <end position="31"/>
    </location>
</feature>
<dbReference type="AlphaFoldDB" id="A0A2N0UL69"/>
<dbReference type="PANTHER" id="PTHR43427">
    <property type="entry name" value="CHLORIDE CHANNEL PROTEIN CLC-E"/>
    <property type="match status" value="1"/>
</dbReference>
<evidence type="ECO:0000313" key="6">
    <source>
        <dbReference type="EMBL" id="PKD27733.1"/>
    </source>
</evidence>
<dbReference type="SUPFAM" id="SSF81340">
    <property type="entry name" value="Clc chloride channel"/>
    <property type="match status" value="1"/>
</dbReference>
<keyword evidence="2 5" id="KW-0812">Transmembrane</keyword>
<sequence>MTKRTVANNFLYYIFCGFSGAVTSLIVWLFLKLMGLGIGLVWDTIPSNFDFKFYPIIVCTAGGLILGIWQKLTNAVPDELDEVMKKVKKDKFYPYNKVLLLCISALLPLVFGGSLGPEAGLTGVIVGLCYWAGSHMKDAKSKIPELMQIGISATLSAVFYAPLFGLASVNEERLDSEEKPTDIRSTKLISNIIAVLFAAGTLFLLNSVFGGSMGLPRLGGYNITNFERLWGIPLALLGAVCGFLFIISSKIFGKFFALIQGKLGIIISTTLGGIILGVMGTYLPLAMFSGEESITVVKESFAEFAPWILIISGVLKLVLTNICIKSGWKGGHFFPVIFCGVSIGYGVAMLGGLDTAFCAAVVTAGLLGVTMKKPLAVTMLLLLCFDARVIPWILLAAFLGSIIPTKIFGSNKKKAK</sequence>
<dbReference type="InterPro" id="IPR050368">
    <property type="entry name" value="ClC-type_chloride_channel"/>
</dbReference>
<evidence type="ECO:0000256" key="3">
    <source>
        <dbReference type="ARBA" id="ARBA00022989"/>
    </source>
</evidence>
<feature type="transmembrane region" description="Helical" evidence="5">
    <location>
        <begin position="304"/>
        <end position="324"/>
    </location>
</feature>
<dbReference type="Gene3D" id="1.10.3080.10">
    <property type="entry name" value="Clc chloride channel"/>
    <property type="match status" value="1"/>
</dbReference>
<dbReference type="InterPro" id="IPR001807">
    <property type="entry name" value="ClC"/>
</dbReference>
<protein>
    <submittedName>
        <fullName evidence="6">Putative ion channel protein</fullName>
    </submittedName>
</protein>
<keyword evidence="7" id="KW-1185">Reference proteome</keyword>
<feature type="transmembrane region" description="Helical" evidence="5">
    <location>
        <begin position="389"/>
        <end position="409"/>
    </location>
</feature>
<name>A0A2N0UL69_9FIRM</name>
<feature type="transmembrane region" description="Helical" evidence="5">
    <location>
        <begin position="336"/>
        <end position="369"/>
    </location>
</feature>
<dbReference type="CDD" id="cd00400">
    <property type="entry name" value="Voltage_gated_ClC"/>
    <property type="match status" value="1"/>
</dbReference>
<feature type="transmembrane region" description="Helical" evidence="5">
    <location>
        <begin position="51"/>
        <end position="72"/>
    </location>
</feature>
<evidence type="ECO:0000256" key="1">
    <source>
        <dbReference type="ARBA" id="ARBA00004141"/>
    </source>
</evidence>
<comment type="caution">
    <text evidence="6">The sequence shown here is derived from an EMBL/GenBank/DDBJ whole genome shotgun (WGS) entry which is preliminary data.</text>
</comment>
<proteinExistence type="predicted"/>
<organism evidence="6 7">
    <name type="scientific">Ruminococcus bromii</name>
    <dbReference type="NCBI Taxonomy" id="40518"/>
    <lineage>
        <taxon>Bacteria</taxon>
        <taxon>Bacillati</taxon>
        <taxon>Bacillota</taxon>
        <taxon>Clostridia</taxon>
        <taxon>Eubacteriales</taxon>
        <taxon>Oscillospiraceae</taxon>
        <taxon>Ruminococcus</taxon>
    </lineage>
</organism>
<comment type="subcellular location">
    <subcellularLocation>
        <location evidence="1">Membrane</location>
        <topology evidence="1">Multi-pass membrane protein</topology>
    </subcellularLocation>
</comment>
<evidence type="ECO:0000256" key="5">
    <source>
        <dbReference type="SAM" id="Phobius"/>
    </source>
</evidence>
<feature type="transmembrane region" description="Helical" evidence="5">
    <location>
        <begin position="263"/>
        <end position="284"/>
    </location>
</feature>